<feature type="compositionally biased region" description="Low complexity" evidence="1">
    <location>
        <begin position="24"/>
        <end position="35"/>
    </location>
</feature>
<dbReference type="InterPro" id="IPR008979">
    <property type="entry name" value="Galactose-bd-like_sf"/>
</dbReference>
<feature type="compositionally biased region" description="Low complexity" evidence="1">
    <location>
        <begin position="184"/>
        <end position="208"/>
    </location>
</feature>
<feature type="compositionally biased region" description="Gly residues" evidence="1">
    <location>
        <begin position="132"/>
        <end position="142"/>
    </location>
</feature>
<feature type="compositionally biased region" description="Low complexity" evidence="1">
    <location>
        <begin position="86"/>
        <end position="98"/>
    </location>
</feature>
<protein>
    <submittedName>
        <fullName evidence="4">CBM35 domain-containing protein</fullName>
    </submittedName>
</protein>
<sequence>MTAGNDGASTPEDDDPFGYLYADGQQSGGAQQRRQGGYGYPGPAAKPGVPRTSYNQVRTVGERQYGYPQQQVPPQGAPYGPPPQGAPYGQQGQAAYGQQPGGYGSPNPHYAAPETQAVPGGPVRQGPPSGQPGRGRGGRGGPNTRGLLIAAVAVVAAVVIGIAVALMTSNGGDGKGDEAGGGASASPSAGASQPSGGASASAGSDGASLPEQDASTLQLGGPAATASDVPGAKAKGGVYVAMPGEGASATWTVDVPKAGAYTLFANYGVPGKDAKMSLFVNDGDRRSISMKNFAGAPEGQADKGWTTTFSWINLKKGSNTIKISCEQGDQCGVNLDQLYLKAGNVKG</sequence>
<feature type="domain" description="CBM6" evidence="3">
    <location>
        <begin position="210"/>
        <end position="341"/>
    </location>
</feature>
<dbReference type="EMBL" id="BAABEP010000034">
    <property type="protein sequence ID" value="GAA3742364.1"/>
    <property type="molecule type" value="Genomic_DNA"/>
</dbReference>
<keyword evidence="5" id="KW-1185">Reference proteome</keyword>
<dbReference type="SUPFAM" id="SSF49785">
    <property type="entry name" value="Galactose-binding domain-like"/>
    <property type="match status" value="1"/>
</dbReference>
<proteinExistence type="predicted"/>
<gene>
    <name evidence="4" type="ORF">GCM10023082_44000</name>
</gene>
<feature type="region of interest" description="Disordered" evidence="1">
    <location>
        <begin position="175"/>
        <end position="228"/>
    </location>
</feature>
<organism evidence="4 5">
    <name type="scientific">Streptomyces tremellae</name>
    <dbReference type="NCBI Taxonomy" id="1124239"/>
    <lineage>
        <taxon>Bacteria</taxon>
        <taxon>Bacillati</taxon>
        <taxon>Actinomycetota</taxon>
        <taxon>Actinomycetes</taxon>
        <taxon>Kitasatosporales</taxon>
        <taxon>Streptomycetaceae</taxon>
        <taxon>Streptomyces</taxon>
    </lineage>
</organism>
<evidence type="ECO:0000313" key="5">
    <source>
        <dbReference type="Proteomes" id="UP001499884"/>
    </source>
</evidence>
<feature type="compositionally biased region" description="Low complexity" evidence="1">
    <location>
        <begin position="64"/>
        <end position="74"/>
    </location>
</feature>
<evidence type="ECO:0000259" key="3">
    <source>
        <dbReference type="PROSITE" id="PS51175"/>
    </source>
</evidence>
<evidence type="ECO:0000256" key="1">
    <source>
        <dbReference type="SAM" id="MobiDB-lite"/>
    </source>
</evidence>
<name>A0ABP7FL92_9ACTN</name>
<keyword evidence="2" id="KW-0472">Membrane</keyword>
<feature type="region of interest" description="Disordered" evidence="1">
    <location>
        <begin position="1"/>
        <end position="142"/>
    </location>
</feature>
<feature type="compositionally biased region" description="Pro residues" evidence="1">
    <location>
        <begin position="75"/>
        <end position="85"/>
    </location>
</feature>
<dbReference type="InterPro" id="IPR005084">
    <property type="entry name" value="CBM6"/>
</dbReference>
<dbReference type="PROSITE" id="PS51175">
    <property type="entry name" value="CBM6"/>
    <property type="match status" value="1"/>
</dbReference>
<feature type="transmembrane region" description="Helical" evidence="2">
    <location>
        <begin position="146"/>
        <end position="167"/>
    </location>
</feature>
<feature type="compositionally biased region" description="Low complexity" evidence="1">
    <location>
        <begin position="118"/>
        <end position="128"/>
    </location>
</feature>
<reference evidence="5" key="1">
    <citation type="journal article" date="2019" name="Int. J. Syst. Evol. Microbiol.">
        <title>The Global Catalogue of Microorganisms (GCM) 10K type strain sequencing project: providing services to taxonomists for standard genome sequencing and annotation.</title>
        <authorList>
            <consortium name="The Broad Institute Genomics Platform"/>
            <consortium name="The Broad Institute Genome Sequencing Center for Infectious Disease"/>
            <person name="Wu L."/>
            <person name="Ma J."/>
        </authorList>
    </citation>
    <scope>NUCLEOTIDE SEQUENCE [LARGE SCALE GENOMIC DNA]</scope>
    <source>
        <strain evidence="5">JCM 30846</strain>
    </source>
</reference>
<evidence type="ECO:0000256" key="2">
    <source>
        <dbReference type="SAM" id="Phobius"/>
    </source>
</evidence>
<dbReference type="Proteomes" id="UP001499884">
    <property type="component" value="Unassembled WGS sequence"/>
</dbReference>
<evidence type="ECO:0000313" key="4">
    <source>
        <dbReference type="EMBL" id="GAA3742364.1"/>
    </source>
</evidence>
<keyword evidence="2" id="KW-0812">Transmembrane</keyword>
<keyword evidence="2" id="KW-1133">Transmembrane helix</keyword>
<dbReference type="Gene3D" id="2.60.120.260">
    <property type="entry name" value="Galactose-binding domain-like"/>
    <property type="match status" value="1"/>
</dbReference>
<comment type="caution">
    <text evidence="4">The sequence shown here is derived from an EMBL/GenBank/DDBJ whole genome shotgun (WGS) entry which is preliminary data.</text>
</comment>
<dbReference type="RefSeq" id="WP_345650204.1">
    <property type="nucleotide sequence ID" value="NZ_BAABEP010000034.1"/>
</dbReference>
<accession>A0ABP7FL92</accession>